<protein>
    <submittedName>
        <fullName evidence="2">Transcriptional regulator PadR family protein</fullName>
    </submittedName>
</protein>
<evidence type="ECO:0000313" key="2">
    <source>
        <dbReference type="EMBL" id="AEI11197.1"/>
    </source>
</evidence>
<dbReference type="HOGENOM" id="CLU_089258_4_0_11"/>
<dbReference type="RefSeq" id="WP_013882720.1">
    <property type="nucleotide sequence ID" value="NC_015671.1"/>
</dbReference>
<name>F8A7D9_CELGA</name>
<dbReference type="STRING" id="593907.Celgi_0678"/>
<dbReference type="PANTHER" id="PTHR33169">
    <property type="entry name" value="PADR-FAMILY TRANSCRIPTIONAL REGULATOR"/>
    <property type="match status" value="1"/>
</dbReference>
<dbReference type="Proteomes" id="UP000000485">
    <property type="component" value="Chromosome"/>
</dbReference>
<feature type="domain" description="Transcription regulator PadR N-terminal" evidence="1">
    <location>
        <begin position="10"/>
        <end position="86"/>
    </location>
</feature>
<gene>
    <name evidence="2" type="ordered locus">Celgi_0678</name>
</gene>
<dbReference type="SUPFAM" id="SSF46785">
    <property type="entry name" value="Winged helix' DNA-binding domain"/>
    <property type="match status" value="1"/>
</dbReference>
<evidence type="ECO:0000313" key="3">
    <source>
        <dbReference type="Proteomes" id="UP000000485"/>
    </source>
</evidence>
<dbReference type="Pfam" id="PF03551">
    <property type="entry name" value="PadR"/>
    <property type="match status" value="1"/>
</dbReference>
<proteinExistence type="predicted"/>
<dbReference type="InterPro" id="IPR036390">
    <property type="entry name" value="WH_DNA-bd_sf"/>
</dbReference>
<dbReference type="eggNOG" id="COG1695">
    <property type="taxonomic scope" value="Bacteria"/>
</dbReference>
<keyword evidence="3" id="KW-1185">Reference proteome</keyword>
<evidence type="ECO:0000259" key="1">
    <source>
        <dbReference type="Pfam" id="PF03551"/>
    </source>
</evidence>
<accession>F8A7D9</accession>
<dbReference type="Gene3D" id="1.10.10.10">
    <property type="entry name" value="Winged helix-like DNA-binding domain superfamily/Winged helix DNA-binding domain"/>
    <property type="match status" value="1"/>
</dbReference>
<sequence length="210" mass="23479">MALSAVAVMLLSLLHEQPMHPYQLHQTLVQRGSTRLVRVNAGAVYHGVERLERDGLVEAAGTERAGRRPERTTYRLTDEGRAAFAEQLAHLLGDEHAEHPLLPVGLSEAHHLPADLVQRELRRRLDRESAHRDALRARYDELRGLGLPRRYLLDVEYELALLDARVPWLAAALDDLAAGRLGWGEPKPDEFVRARLRARSTPDAVPPSGA</sequence>
<dbReference type="InterPro" id="IPR005149">
    <property type="entry name" value="Tscrpt_reg_PadR_N"/>
</dbReference>
<dbReference type="InterPro" id="IPR052509">
    <property type="entry name" value="Metal_resp_DNA-bind_regulator"/>
</dbReference>
<dbReference type="KEGG" id="cga:Celgi_0678"/>
<dbReference type="AlphaFoldDB" id="F8A7D9"/>
<dbReference type="EMBL" id="CP002665">
    <property type="protein sequence ID" value="AEI11197.1"/>
    <property type="molecule type" value="Genomic_DNA"/>
</dbReference>
<organism evidence="2 3">
    <name type="scientific">Cellulomonas gilvus (strain ATCC 13127 / NRRL B-14078)</name>
    <name type="common">Cellvibrio gilvus</name>
    <dbReference type="NCBI Taxonomy" id="593907"/>
    <lineage>
        <taxon>Bacteria</taxon>
        <taxon>Bacillati</taxon>
        <taxon>Actinomycetota</taxon>
        <taxon>Actinomycetes</taxon>
        <taxon>Micrococcales</taxon>
        <taxon>Cellulomonadaceae</taxon>
        <taxon>Cellulomonas</taxon>
    </lineage>
</organism>
<reference evidence="3" key="1">
    <citation type="submission" date="2011-04" db="EMBL/GenBank/DDBJ databases">
        <title>Complete sequence of Cellvibrio gilvus ATCC 13127.</title>
        <authorList>
            <person name="Lucas S."/>
            <person name="Han J."/>
            <person name="Lapidus A."/>
            <person name="Cheng J.-F."/>
            <person name="Goodwin L."/>
            <person name="Pitluck S."/>
            <person name="Peters L."/>
            <person name="Munk A."/>
            <person name="Detter J.C."/>
            <person name="Han C."/>
            <person name="Tapia R."/>
            <person name="Land M."/>
            <person name="Hauser L."/>
            <person name="Kyrpides N."/>
            <person name="Ivanova N."/>
            <person name="Ovchinnikova G."/>
            <person name="Pagani I."/>
            <person name="Mead D."/>
            <person name="Brumm P."/>
            <person name="Woyke T."/>
        </authorList>
    </citation>
    <scope>NUCLEOTIDE SEQUENCE [LARGE SCALE GENOMIC DNA]</scope>
    <source>
        <strain evidence="3">ATCC 13127 / NRRL B-14078</strain>
    </source>
</reference>
<dbReference type="PANTHER" id="PTHR33169:SF27">
    <property type="entry name" value="TRANSCRIPTIONAL REGULATOR PADR FAMILY PROTEIN"/>
    <property type="match status" value="1"/>
</dbReference>
<dbReference type="InterPro" id="IPR036388">
    <property type="entry name" value="WH-like_DNA-bd_sf"/>
</dbReference>